<dbReference type="SUPFAM" id="SSF56112">
    <property type="entry name" value="Protein kinase-like (PK-like)"/>
    <property type="match status" value="1"/>
</dbReference>
<evidence type="ECO:0000256" key="10">
    <source>
        <dbReference type="ARBA" id="ARBA00022840"/>
    </source>
</evidence>
<comment type="subunit">
    <text evidence="2">Component of the EKC/KEOPS complex composed of at least BUD32, CGI121, GON7, KAE1 and PCC1; the whole complex dimerizes.</text>
</comment>
<comment type="catalytic activity">
    <reaction evidence="13">
        <text>L-threonyl-[protein] + ATP = O-phospho-L-threonyl-[protein] + ADP + H(+)</text>
        <dbReference type="Rhea" id="RHEA:46608"/>
        <dbReference type="Rhea" id="RHEA-COMP:11060"/>
        <dbReference type="Rhea" id="RHEA-COMP:11605"/>
        <dbReference type="ChEBI" id="CHEBI:15378"/>
        <dbReference type="ChEBI" id="CHEBI:30013"/>
        <dbReference type="ChEBI" id="CHEBI:30616"/>
        <dbReference type="ChEBI" id="CHEBI:61977"/>
        <dbReference type="ChEBI" id="CHEBI:456216"/>
        <dbReference type="EC" id="2.7.11.1"/>
    </reaction>
</comment>
<evidence type="ECO:0000256" key="6">
    <source>
        <dbReference type="ARBA" id="ARBA00022527"/>
    </source>
</evidence>
<comment type="function">
    <text evidence="1">Component of the EKC/KEOPS complex that is required for the formation of a threonylcarbamoyl group on adenosine at position 37 (t(6)A37) in tRNAs that read codons beginning with adenine. The complex is probably involved in the transfer of the threonylcarbamoyl moiety of threonylcarbamoyl-AMP (TC-AMP) to the N6 group of A37. BUD32 has ATPase activity in the context of the EKC/KEOPS complex and likely plays a supporting role to the catalytic subunit KAE1. The EKC/KEOPS complex also promotes both telomere uncapping and telomere elongation. The complex is required for efficient recruitment of transcriptional coactivators.</text>
</comment>
<dbReference type="PANTHER" id="PTHR43895">
    <property type="entry name" value="CALCIUM/CALMODULIN-DEPENDENT PROTEIN KINASE KINASE-RELATED"/>
    <property type="match status" value="1"/>
</dbReference>
<dbReference type="PROSITE" id="PS50011">
    <property type="entry name" value="PROTEIN_KINASE_DOM"/>
    <property type="match status" value="1"/>
</dbReference>
<dbReference type="Gene3D" id="1.10.510.10">
    <property type="entry name" value="Transferase(Phosphotransferase) domain 1"/>
    <property type="match status" value="1"/>
</dbReference>
<dbReference type="SMART" id="SM00220">
    <property type="entry name" value="S_TKc"/>
    <property type="match status" value="1"/>
</dbReference>
<evidence type="ECO:0000259" key="15">
    <source>
        <dbReference type="PROSITE" id="PS50011"/>
    </source>
</evidence>
<keyword evidence="8" id="KW-0547">Nucleotide-binding</keyword>
<organism evidence="16 17">
    <name type="scientific">Dactylonectria estremocensis</name>
    <dbReference type="NCBI Taxonomy" id="1079267"/>
    <lineage>
        <taxon>Eukaryota</taxon>
        <taxon>Fungi</taxon>
        <taxon>Dikarya</taxon>
        <taxon>Ascomycota</taxon>
        <taxon>Pezizomycotina</taxon>
        <taxon>Sordariomycetes</taxon>
        <taxon>Hypocreomycetidae</taxon>
        <taxon>Hypocreales</taxon>
        <taxon>Nectriaceae</taxon>
        <taxon>Dactylonectria</taxon>
    </lineage>
</organism>
<dbReference type="InterPro" id="IPR008266">
    <property type="entry name" value="Tyr_kinase_AS"/>
</dbReference>
<evidence type="ECO:0000256" key="7">
    <source>
        <dbReference type="ARBA" id="ARBA00022679"/>
    </source>
</evidence>
<dbReference type="GO" id="GO:0005524">
    <property type="term" value="F:ATP binding"/>
    <property type="evidence" value="ECO:0007669"/>
    <property type="project" value="UniProtKB-KW"/>
</dbReference>
<evidence type="ECO:0000256" key="12">
    <source>
        <dbReference type="ARBA" id="ARBA00033194"/>
    </source>
</evidence>
<dbReference type="Proteomes" id="UP000717696">
    <property type="component" value="Unassembled WGS sequence"/>
</dbReference>
<comment type="caution">
    <text evidence="16">The sequence shown here is derived from an EMBL/GenBank/DDBJ whole genome shotgun (WGS) entry which is preliminary data.</text>
</comment>
<evidence type="ECO:0000256" key="11">
    <source>
        <dbReference type="ARBA" id="ARBA00030980"/>
    </source>
</evidence>
<dbReference type="Pfam" id="PF00069">
    <property type="entry name" value="Pkinase"/>
    <property type="match status" value="1"/>
</dbReference>
<keyword evidence="7" id="KW-0808">Transferase</keyword>
<evidence type="ECO:0000256" key="13">
    <source>
        <dbReference type="ARBA" id="ARBA00047899"/>
    </source>
</evidence>
<comment type="catalytic activity">
    <reaction evidence="14">
        <text>L-seryl-[protein] + ATP = O-phospho-L-seryl-[protein] + ADP + H(+)</text>
        <dbReference type="Rhea" id="RHEA:17989"/>
        <dbReference type="Rhea" id="RHEA-COMP:9863"/>
        <dbReference type="Rhea" id="RHEA-COMP:11604"/>
        <dbReference type="ChEBI" id="CHEBI:15378"/>
        <dbReference type="ChEBI" id="CHEBI:29999"/>
        <dbReference type="ChEBI" id="CHEBI:30616"/>
        <dbReference type="ChEBI" id="CHEBI:83421"/>
        <dbReference type="ChEBI" id="CHEBI:456216"/>
        <dbReference type="EC" id="2.7.11.1"/>
    </reaction>
</comment>
<reference evidence="16" key="1">
    <citation type="journal article" date="2021" name="Nat. Commun.">
        <title>Genetic determinants of endophytism in the Arabidopsis root mycobiome.</title>
        <authorList>
            <person name="Mesny F."/>
            <person name="Miyauchi S."/>
            <person name="Thiergart T."/>
            <person name="Pickel B."/>
            <person name="Atanasova L."/>
            <person name="Karlsson M."/>
            <person name="Huettel B."/>
            <person name="Barry K.W."/>
            <person name="Haridas S."/>
            <person name="Chen C."/>
            <person name="Bauer D."/>
            <person name="Andreopoulos W."/>
            <person name="Pangilinan J."/>
            <person name="LaButti K."/>
            <person name="Riley R."/>
            <person name="Lipzen A."/>
            <person name="Clum A."/>
            <person name="Drula E."/>
            <person name="Henrissat B."/>
            <person name="Kohler A."/>
            <person name="Grigoriev I.V."/>
            <person name="Martin F.M."/>
            <person name="Hacquard S."/>
        </authorList>
    </citation>
    <scope>NUCLEOTIDE SEQUENCE</scope>
    <source>
        <strain evidence="16">MPI-CAGE-AT-0021</strain>
    </source>
</reference>
<evidence type="ECO:0000256" key="14">
    <source>
        <dbReference type="ARBA" id="ARBA00048679"/>
    </source>
</evidence>
<evidence type="ECO:0000256" key="1">
    <source>
        <dbReference type="ARBA" id="ARBA00003747"/>
    </source>
</evidence>
<evidence type="ECO:0000256" key="2">
    <source>
        <dbReference type="ARBA" id="ARBA00011534"/>
    </source>
</evidence>
<dbReference type="InterPro" id="IPR011009">
    <property type="entry name" value="Kinase-like_dom_sf"/>
</dbReference>
<evidence type="ECO:0000256" key="4">
    <source>
        <dbReference type="ARBA" id="ARBA00013948"/>
    </source>
</evidence>
<sequence>MQIIDRYETRKKIDGKFQFFCVKVIVKQNGEYYIGKWNDRKRPPDDFSQLEDVKIITTKGRGPALQPHWTTSIPPRGDCYLKKPSLEEYLDSGLEAHLEHEIEMCELVKRHPHPNLAVYYGCLNIQGRALGLLFQKYEETLLERVNPQRLSKRHFVASSRPLVRCHMRHWFESLRSALQHLHSMGFVHNDITPANIMLDQNDSPMIIDFGSLCGVGESLQHTKRTHGWHNETVAHAARENDLDALGELETWLFGSVEDLKFAG</sequence>
<accession>A0A9P9CXB4</accession>
<evidence type="ECO:0000313" key="16">
    <source>
        <dbReference type="EMBL" id="KAH7108714.1"/>
    </source>
</evidence>
<keyword evidence="17" id="KW-1185">Reference proteome</keyword>
<feature type="domain" description="Protein kinase" evidence="15">
    <location>
        <begin position="53"/>
        <end position="263"/>
    </location>
</feature>
<dbReference type="InterPro" id="IPR000719">
    <property type="entry name" value="Prot_kinase_dom"/>
</dbReference>
<dbReference type="AlphaFoldDB" id="A0A9P9CXB4"/>
<gene>
    <name evidence="16" type="ORF">B0J13DRAFT_579621</name>
</gene>
<dbReference type="GO" id="GO:0004674">
    <property type="term" value="F:protein serine/threonine kinase activity"/>
    <property type="evidence" value="ECO:0007669"/>
    <property type="project" value="UniProtKB-KW"/>
</dbReference>
<dbReference type="PANTHER" id="PTHR43895:SF32">
    <property type="entry name" value="SERINE_THREONINE-PROTEIN KINASE CHK1"/>
    <property type="match status" value="1"/>
</dbReference>
<keyword evidence="10" id="KW-0067">ATP-binding</keyword>
<protein>
    <recommendedName>
        <fullName evidence="5">EKC/KEOPS complex subunit BUD32</fullName>
        <ecNumber evidence="3">2.7.11.1</ecNumber>
    </recommendedName>
    <alternativeName>
        <fullName evidence="11 12">Atypical Serine/threonine protein kinase BUD32</fullName>
    </alternativeName>
    <alternativeName>
        <fullName evidence="4">EKC/KEOPS complex subunit bud32</fullName>
    </alternativeName>
</protein>
<keyword evidence="9 16" id="KW-0418">Kinase</keyword>
<dbReference type="OrthoDB" id="4062651at2759"/>
<evidence type="ECO:0000256" key="9">
    <source>
        <dbReference type="ARBA" id="ARBA00022777"/>
    </source>
</evidence>
<proteinExistence type="predicted"/>
<keyword evidence="6" id="KW-0723">Serine/threonine-protein kinase</keyword>
<dbReference type="PROSITE" id="PS00109">
    <property type="entry name" value="PROTEIN_KINASE_TYR"/>
    <property type="match status" value="1"/>
</dbReference>
<name>A0A9P9CXB4_9HYPO</name>
<dbReference type="EC" id="2.7.11.1" evidence="3"/>
<dbReference type="GO" id="GO:0007165">
    <property type="term" value="P:signal transduction"/>
    <property type="evidence" value="ECO:0007669"/>
    <property type="project" value="TreeGrafter"/>
</dbReference>
<evidence type="ECO:0000313" key="17">
    <source>
        <dbReference type="Proteomes" id="UP000717696"/>
    </source>
</evidence>
<evidence type="ECO:0000256" key="3">
    <source>
        <dbReference type="ARBA" id="ARBA00012513"/>
    </source>
</evidence>
<evidence type="ECO:0000256" key="8">
    <source>
        <dbReference type="ARBA" id="ARBA00022741"/>
    </source>
</evidence>
<dbReference type="EMBL" id="JAGMUU010000090">
    <property type="protein sequence ID" value="KAH7108714.1"/>
    <property type="molecule type" value="Genomic_DNA"/>
</dbReference>
<evidence type="ECO:0000256" key="5">
    <source>
        <dbReference type="ARBA" id="ARBA00019973"/>
    </source>
</evidence>